<name>A0A0F8ZP89_9ZZZZ</name>
<evidence type="ECO:0000313" key="1">
    <source>
        <dbReference type="EMBL" id="KKK87810.1"/>
    </source>
</evidence>
<accession>A0A0F8ZP89</accession>
<organism evidence="1">
    <name type="scientific">marine sediment metagenome</name>
    <dbReference type="NCBI Taxonomy" id="412755"/>
    <lineage>
        <taxon>unclassified sequences</taxon>
        <taxon>metagenomes</taxon>
        <taxon>ecological metagenomes</taxon>
    </lineage>
</organism>
<sequence length="29" mass="3429">MFGLSVVFCIKYEVAVKKENVQLVRTDRR</sequence>
<feature type="non-terminal residue" evidence="1">
    <location>
        <position position="29"/>
    </location>
</feature>
<dbReference type="EMBL" id="LAZR01050236">
    <property type="protein sequence ID" value="KKK87810.1"/>
    <property type="molecule type" value="Genomic_DNA"/>
</dbReference>
<comment type="caution">
    <text evidence="1">The sequence shown here is derived from an EMBL/GenBank/DDBJ whole genome shotgun (WGS) entry which is preliminary data.</text>
</comment>
<gene>
    <name evidence="1" type="ORF">LCGC14_2749540</name>
</gene>
<proteinExistence type="predicted"/>
<dbReference type="AlphaFoldDB" id="A0A0F8ZP89"/>
<reference evidence="1" key="1">
    <citation type="journal article" date="2015" name="Nature">
        <title>Complex archaea that bridge the gap between prokaryotes and eukaryotes.</title>
        <authorList>
            <person name="Spang A."/>
            <person name="Saw J.H."/>
            <person name="Jorgensen S.L."/>
            <person name="Zaremba-Niedzwiedzka K."/>
            <person name="Martijn J."/>
            <person name="Lind A.E."/>
            <person name="van Eijk R."/>
            <person name="Schleper C."/>
            <person name="Guy L."/>
            <person name="Ettema T.J."/>
        </authorList>
    </citation>
    <scope>NUCLEOTIDE SEQUENCE</scope>
</reference>
<protein>
    <submittedName>
        <fullName evidence="1">Uncharacterized protein</fullName>
    </submittedName>
</protein>